<dbReference type="SUPFAM" id="SSF53067">
    <property type="entry name" value="Actin-like ATPase domain"/>
    <property type="match status" value="1"/>
</dbReference>
<dbReference type="EMBL" id="MKKU01000196">
    <property type="protein sequence ID" value="RNF19769.1"/>
    <property type="molecule type" value="Genomic_DNA"/>
</dbReference>
<dbReference type="Proteomes" id="UP000284403">
    <property type="component" value="Unassembled WGS sequence"/>
</dbReference>
<protein>
    <recommendedName>
        <fullName evidence="3">Actin-like protein</fullName>
    </recommendedName>
</protein>
<proteinExistence type="predicted"/>
<dbReference type="Gene3D" id="3.30.420.40">
    <property type="match status" value="1"/>
</dbReference>
<dbReference type="RefSeq" id="XP_029228961.1">
    <property type="nucleotide sequence ID" value="XM_029371018.1"/>
</dbReference>
<keyword evidence="2" id="KW-1185">Reference proteome</keyword>
<evidence type="ECO:0008006" key="3">
    <source>
        <dbReference type="Google" id="ProtNLM"/>
    </source>
</evidence>
<comment type="caution">
    <text evidence="1">The sequence shown here is derived from an EMBL/GenBank/DDBJ whole genome shotgun (WGS) entry which is preliminary data.</text>
</comment>
<dbReference type="InterPro" id="IPR043129">
    <property type="entry name" value="ATPase_NBD"/>
</dbReference>
<name>A0A422PPV9_9TRYP</name>
<dbReference type="OrthoDB" id="245593at2759"/>
<dbReference type="AlphaFoldDB" id="A0A422PPV9"/>
<gene>
    <name evidence="1" type="ORF">Tco025E_04106</name>
</gene>
<organism evidence="1 2">
    <name type="scientific">Trypanosoma conorhini</name>
    <dbReference type="NCBI Taxonomy" id="83891"/>
    <lineage>
        <taxon>Eukaryota</taxon>
        <taxon>Discoba</taxon>
        <taxon>Euglenozoa</taxon>
        <taxon>Kinetoplastea</taxon>
        <taxon>Metakinetoplastina</taxon>
        <taxon>Trypanosomatida</taxon>
        <taxon>Trypanosomatidae</taxon>
        <taxon>Trypanosoma</taxon>
    </lineage>
</organism>
<evidence type="ECO:0000313" key="1">
    <source>
        <dbReference type="EMBL" id="RNF19769.1"/>
    </source>
</evidence>
<reference evidence="1 2" key="1">
    <citation type="journal article" date="2018" name="BMC Genomics">
        <title>Genomic comparison of Trypanosoma conorhini and Trypanosoma rangeli to Trypanosoma cruzi strains of high and low virulence.</title>
        <authorList>
            <person name="Bradwell K.R."/>
            <person name="Koparde V.N."/>
            <person name="Matveyev A.V."/>
            <person name="Serrano M.G."/>
            <person name="Alves J.M."/>
            <person name="Parikh H."/>
            <person name="Huang B."/>
            <person name="Lee V."/>
            <person name="Espinosa-Alvarez O."/>
            <person name="Ortiz P.A."/>
            <person name="Costa-Martins A.G."/>
            <person name="Teixeira M.M."/>
            <person name="Buck G.A."/>
        </authorList>
    </citation>
    <scope>NUCLEOTIDE SEQUENCE [LARGE SCALE GENOMIC DNA]</scope>
    <source>
        <strain evidence="1 2">025E</strain>
    </source>
</reference>
<dbReference type="GeneID" id="40317717"/>
<evidence type="ECO:0000313" key="2">
    <source>
        <dbReference type="Proteomes" id="UP000284403"/>
    </source>
</evidence>
<sequence>MTSVAFDIGSCFTKVYFGGDLPGRRVFETPVGVRQLKQRFDLTSTSMVLDSFLRRLCSTASILACCKEIEVLVSPGDSTLFAQYVSRWFASASWNGVSRVVDAFSWLLEAQGANDGCVVDIGYQATRVVPILSSIPVVEAIALGSGMRELLALTVEGWASSPEAASASTSPQPLVAEVSQCILAILEEAVMHCNRYTQRPFVCGLFLLTGGGVAVEGVVGRIHSSLQKRWPNSRLLVLDTASPLCWSPTSSS</sequence>
<accession>A0A422PPV9</accession>